<keyword evidence="1" id="KW-0812">Transmembrane</keyword>
<accession>A0ABN7SK38</accession>
<organism evidence="2 3">
    <name type="scientific">Oikopleura dioica</name>
    <name type="common">Tunicate</name>
    <dbReference type="NCBI Taxonomy" id="34765"/>
    <lineage>
        <taxon>Eukaryota</taxon>
        <taxon>Metazoa</taxon>
        <taxon>Chordata</taxon>
        <taxon>Tunicata</taxon>
        <taxon>Appendicularia</taxon>
        <taxon>Copelata</taxon>
        <taxon>Oikopleuridae</taxon>
        <taxon>Oikopleura</taxon>
    </lineage>
</organism>
<evidence type="ECO:0000313" key="3">
    <source>
        <dbReference type="Proteomes" id="UP001158576"/>
    </source>
</evidence>
<feature type="transmembrane region" description="Helical" evidence="1">
    <location>
        <begin position="49"/>
        <end position="68"/>
    </location>
</feature>
<dbReference type="Proteomes" id="UP001158576">
    <property type="component" value="Chromosome XSR"/>
</dbReference>
<dbReference type="EMBL" id="OU015569">
    <property type="protein sequence ID" value="CAG5099308.1"/>
    <property type="molecule type" value="Genomic_DNA"/>
</dbReference>
<keyword evidence="1" id="KW-1133">Transmembrane helix</keyword>
<gene>
    <name evidence="2" type="ORF">OKIOD_LOCUS7989</name>
</gene>
<reference evidence="2 3" key="1">
    <citation type="submission" date="2021-04" db="EMBL/GenBank/DDBJ databases">
        <authorList>
            <person name="Bliznina A."/>
        </authorList>
    </citation>
    <scope>NUCLEOTIDE SEQUENCE [LARGE SCALE GENOMIC DNA]</scope>
</reference>
<evidence type="ECO:0000256" key="1">
    <source>
        <dbReference type="SAM" id="Phobius"/>
    </source>
</evidence>
<evidence type="ECO:0000313" key="2">
    <source>
        <dbReference type="EMBL" id="CAG5099308.1"/>
    </source>
</evidence>
<keyword evidence="3" id="KW-1185">Reference proteome</keyword>
<name>A0ABN7SK38_OIKDI</name>
<protein>
    <submittedName>
        <fullName evidence="2">Oidioi.mRNA.OKI2018_I69.XSR.g16431.t1.cds</fullName>
    </submittedName>
</protein>
<proteinExistence type="predicted"/>
<keyword evidence="1" id="KW-0472">Membrane</keyword>
<sequence>MNVVSILQEVRNIDVNQMLKDMNGGHHVHQSFWWTYETPSDGSIPLETLSYMLYLSITCLITCVVSVARD</sequence>